<dbReference type="GO" id="GO:0005737">
    <property type="term" value="C:cytoplasm"/>
    <property type="evidence" value="ECO:0007669"/>
    <property type="project" value="TreeGrafter"/>
</dbReference>
<dbReference type="PANTHER" id="PTHR12117:SF0">
    <property type="entry name" value="PROLYL 3-HYDROXYLASE OGFOD1"/>
    <property type="match status" value="1"/>
</dbReference>
<feature type="domain" description="Oxoglutarate/iron-dependent oxygenase C-terminal degradation" evidence="3">
    <location>
        <begin position="2"/>
        <end position="219"/>
    </location>
</feature>
<dbReference type="EMBL" id="CACRXK020020921">
    <property type="protein sequence ID" value="CAB4035307.1"/>
    <property type="molecule type" value="Genomic_DNA"/>
</dbReference>
<dbReference type="GO" id="GO:0031418">
    <property type="term" value="F:L-ascorbic acid binding"/>
    <property type="evidence" value="ECO:0007669"/>
    <property type="project" value="InterPro"/>
</dbReference>
<gene>
    <name evidence="4" type="ORF">PACLA_8A007168</name>
</gene>
<protein>
    <submittedName>
        <fullName evidence="4">Prolyl 3-hydroxylase OGFOD1</fullName>
    </submittedName>
</protein>
<dbReference type="InterPro" id="IPR051842">
    <property type="entry name" value="uS12_prolyl_hydroxylase"/>
</dbReference>
<evidence type="ECO:0000259" key="3">
    <source>
        <dbReference type="Pfam" id="PF10637"/>
    </source>
</evidence>
<dbReference type="InterPro" id="IPR019601">
    <property type="entry name" value="Oxoglutarate/Fe-dep_Oase_C"/>
</dbReference>
<evidence type="ECO:0000313" key="4">
    <source>
        <dbReference type="EMBL" id="CAB4035307.1"/>
    </source>
</evidence>
<dbReference type="AlphaFoldDB" id="A0A7D9JSP6"/>
<comment type="caution">
    <text evidence="4">The sequence shown here is derived from an EMBL/GenBank/DDBJ whole genome shotgun (WGS) entry which is preliminary data.</text>
</comment>
<keyword evidence="5" id="KW-1185">Reference proteome</keyword>
<reference evidence="4" key="1">
    <citation type="submission" date="2020-04" db="EMBL/GenBank/DDBJ databases">
        <authorList>
            <person name="Alioto T."/>
            <person name="Alioto T."/>
            <person name="Gomez Garrido J."/>
        </authorList>
    </citation>
    <scope>NUCLEOTIDE SEQUENCE</scope>
    <source>
        <strain evidence="4">A484AB</strain>
    </source>
</reference>
<dbReference type="GO" id="GO:0005506">
    <property type="term" value="F:iron ion binding"/>
    <property type="evidence" value="ECO:0007669"/>
    <property type="project" value="InterPro"/>
</dbReference>
<dbReference type="Pfam" id="PF10637">
    <property type="entry name" value="Ofd1_CTDD"/>
    <property type="match status" value="1"/>
</dbReference>
<dbReference type="OrthoDB" id="430522at2759"/>
<dbReference type="PANTHER" id="PTHR12117">
    <property type="entry name" value="HISTONE ACETYLTRANSFERASE COMPLEX"/>
    <property type="match status" value="1"/>
</dbReference>
<feature type="coiled-coil region" evidence="1">
    <location>
        <begin position="267"/>
        <end position="294"/>
    </location>
</feature>
<proteinExistence type="predicted"/>
<name>A0A7D9JSP6_PARCT</name>
<evidence type="ECO:0000256" key="2">
    <source>
        <dbReference type="SAM" id="MobiDB-lite"/>
    </source>
</evidence>
<dbReference type="GO" id="GO:0006449">
    <property type="term" value="P:regulation of translational termination"/>
    <property type="evidence" value="ECO:0007669"/>
    <property type="project" value="TreeGrafter"/>
</dbReference>
<accession>A0A7D9JSP6</accession>
<evidence type="ECO:0000256" key="1">
    <source>
        <dbReference type="SAM" id="Coils"/>
    </source>
</evidence>
<dbReference type="Proteomes" id="UP001152795">
    <property type="component" value="Unassembled WGS sequence"/>
</dbReference>
<sequence>MYLQPDIVDDIRDSFEENSEIELKDFLLEEKYEALLEELKKEEMKWQTVGPANKRWYEKATEDSLSTGLVQECFRLFKSEPIFKLLTTFTGLKLSNVDIGKNDEKNDEQNDENTEETSAEDQARQSSCHGNVCRWSHGCYTLIHDNDPEASDMALDAWFFVDCHGWEEAFGGHTSYLAREEDEELLTIYPCSNSLALVYRDTDTVKFVKHINNRCKTSDNDAGSSSEKHSDRYYNIMLLAFLYHAIEKCCFSKSRKSTGTIIRDYERIEAEAAISTFKKEAKLLQNEKERERLKQFFMRLTMARLPRKLWKKLRNG</sequence>
<organism evidence="4 5">
    <name type="scientific">Paramuricea clavata</name>
    <name type="common">Red gorgonian</name>
    <name type="synonym">Violescent sea-whip</name>
    <dbReference type="NCBI Taxonomy" id="317549"/>
    <lineage>
        <taxon>Eukaryota</taxon>
        <taxon>Metazoa</taxon>
        <taxon>Cnidaria</taxon>
        <taxon>Anthozoa</taxon>
        <taxon>Octocorallia</taxon>
        <taxon>Malacalcyonacea</taxon>
        <taxon>Plexauridae</taxon>
        <taxon>Paramuricea</taxon>
    </lineage>
</organism>
<evidence type="ECO:0000313" key="5">
    <source>
        <dbReference type="Proteomes" id="UP001152795"/>
    </source>
</evidence>
<feature type="compositionally biased region" description="Acidic residues" evidence="2">
    <location>
        <begin position="109"/>
        <end position="119"/>
    </location>
</feature>
<feature type="region of interest" description="Disordered" evidence="2">
    <location>
        <begin position="100"/>
        <end position="123"/>
    </location>
</feature>
<dbReference type="GO" id="GO:0031543">
    <property type="term" value="F:peptidyl-proline dioxygenase activity"/>
    <property type="evidence" value="ECO:0007669"/>
    <property type="project" value="TreeGrafter"/>
</dbReference>
<keyword evidence="1" id="KW-0175">Coiled coil</keyword>
<dbReference type="Gene3D" id="2.60.120.620">
    <property type="entry name" value="q2cbj1_9rhob like domain"/>
    <property type="match status" value="1"/>
</dbReference>